<keyword evidence="2" id="KW-1185">Reference proteome</keyword>
<organism evidence="1 2">
    <name type="scientific">Trichomonas vaginalis (strain ATCC PRA-98 / G3)</name>
    <dbReference type="NCBI Taxonomy" id="412133"/>
    <lineage>
        <taxon>Eukaryota</taxon>
        <taxon>Metamonada</taxon>
        <taxon>Parabasalia</taxon>
        <taxon>Trichomonadida</taxon>
        <taxon>Trichomonadidae</taxon>
        <taxon>Trichomonas</taxon>
    </lineage>
</organism>
<reference evidence="1" key="1">
    <citation type="submission" date="2006-10" db="EMBL/GenBank/DDBJ databases">
        <authorList>
            <person name="Amadeo P."/>
            <person name="Zhao Q."/>
            <person name="Wortman J."/>
            <person name="Fraser-Liggett C."/>
            <person name="Carlton J."/>
        </authorList>
    </citation>
    <scope>NUCLEOTIDE SEQUENCE</scope>
    <source>
        <strain evidence="1">G3</strain>
    </source>
</reference>
<dbReference type="InParanoid" id="A2GF18"/>
<dbReference type="VEuPathDB" id="TrichDB:TVAG_201190"/>
<proteinExistence type="predicted"/>
<gene>
    <name evidence="1" type="ORF">TVAG_201190</name>
</gene>
<name>A2GF18_TRIV3</name>
<reference evidence="1" key="2">
    <citation type="journal article" date="2007" name="Science">
        <title>Draft genome sequence of the sexually transmitted pathogen Trichomonas vaginalis.</title>
        <authorList>
            <person name="Carlton J.M."/>
            <person name="Hirt R.P."/>
            <person name="Silva J.C."/>
            <person name="Delcher A.L."/>
            <person name="Schatz M."/>
            <person name="Zhao Q."/>
            <person name="Wortman J.R."/>
            <person name="Bidwell S.L."/>
            <person name="Alsmark U.C.M."/>
            <person name="Besteiro S."/>
            <person name="Sicheritz-Ponten T."/>
            <person name="Noel C.J."/>
            <person name="Dacks J.B."/>
            <person name="Foster P.G."/>
            <person name="Simillion C."/>
            <person name="Van de Peer Y."/>
            <person name="Miranda-Saavedra D."/>
            <person name="Barton G.J."/>
            <person name="Westrop G.D."/>
            <person name="Mueller S."/>
            <person name="Dessi D."/>
            <person name="Fiori P.L."/>
            <person name="Ren Q."/>
            <person name="Paulsen I."/>
            <person name="Zhang H."/>
            <person name="Bastida-Corcuera F.D."/>
            <person name="Simoes-Barbosa A."/>
            <person name="Brown M.T."/>
            <person name="Hayes R.D."/>
            <person name="Mukherjee M."/>
            <person name="Okumura C.Y."/>
            <person name="Schneider R."/>
            <person name="Smith A.J."/>
            <person name="Vanacova S."/>
            <person name="Villalvazo M."/>
            <person name="Haas B.J."/>
            <person name="Pertea M."/>
            <person name="Feldblyum T.V."/>
            <person name="Utterback T.R."/>
            <person name="Shu C.L."/>
            <person name="Osoegawa K."/>
            <person name="de Jong P.J."/>
            <person name="Hrdy I."/>
            <person name="Horvathova L."/>
            <person name="Zubacova Z."/>
            <person name="Dolezal P."/>
            <person name="Malik S.B."/>
            <person name="Logsdon J.M. Jr."/>
            <person name="Henze K."/>
            <person name="Gupta A."/>
            <person name="Wang C.C."/>
            <person name="Dunne R.L."/>
            <person name="Upcroft J.A."/>
            <person name="Upcroft P."/>
            <person name="White O."/>
            <person name="Salzberg S.L."/>
            <person name="Tang P."/>
            <person name="Chiu C.-H."/>
            <person name="Lee Y.-S."/>
            <person name="Embley T.M."/>
            <person name="Coombs G.H."/>
            <person name="Mottram J.C."/>
            <person name="Tachezy J."/>
            <person name="Fraser-Liggett C.M."/>
            <person name="Johnson P.J."/>
        </authorList>
    </citation>
    <scope>NUCLEOTIDE SEQUENCE [LARGE SCALE GENOMIC DNA]</scope>
    <source>
        <strain evidence="1">G3</strain>
    </source>
</reference>
<evidence type="ECO:0000313" key="1">
    <source>
        <dbReference type="EMBL" id="EAX84250.1"/>
    </source>
</evidence>
<dbReference type="AlphaFoldDB" id="A2GF18"/>
<protein>
    <submittedName>
        <fullName evidence="1">Uncharacterized protein</fullName>
    </submittedName>
</protein>
<dbReference type="RefSeq" id="XP_001297180.1">
    <property type="nucleotide sequence ID" value="XM_001297179.1"/>
</dbReference>
<dbReference type="VEuPathDB" id="TrichDB:TVAGG3_0413250"/>
<dbReference type="Proteomes" id="UP000001542">
    <property type="component" value="Unassembled WGS sequence"/>
</dbReference>
<accession>A2GF18</accession>
<dbReference type="EMBL" id="DS115465">
    <property type="protein sequence ID" value="EAX84250.1"/>
    <property type="molecule type" value="Genomic_DNA"/>
</dbReference>
<sequence length="360" mass="40967">MLLLIISSSYCRMSSGLLEDIEEALSSRERTRDKLRENSLHFSASNDIWNRFYDNAEINTHVNTNRTVKGCDHVFVDYVLFKNFSPEGVIRISEPTADTKVLVSTSSFINCSSNKNGGSIYMAISEFGEGDGSFVQYKVCSYESKITEDYKTGSHSYICVTNDDNHKNFVIESSFTQSTGASAVLYNRYGSILLSSINISDSNLEKNTAFSSVKPSSLSTTNFSNFKNISSSEQCCFYHQENTQNFYFCNVINNKVSKDGDGIFYLYEVTFSVNHCFYKGNNASNLSVMSNEYFLVTVNECHFEENTFPTDKYYIKKSSSMTELNLSNLYSPYLCALPNRTKIILHTEGPNFIHQWRLRR</sequence>
<dbReference type="KEGG" id="tva:4741883"/>
<evidence type="ECO:0000313" key="2">
    <source>
        <dbReference type="Proteomes" id="UP000001542"/>
    </source>
</evidence>